<sequence>MTQNVDRGLTNLQDRIDESEELSQPDREVLHAFDNRLALLGSQYGKERRLKLLRHCVRMAEEVGGLADTLDDRHAAENIVRWIHDTYDNEESNRDYRVALRMFGKHVSDEDEIPDSISWVSATTSKDYNPMPNPAKMLWWDEHIQPMLDECRHARDKALIAVAWDSGARSGEIRNLTIGDVSDHKYGLRISVDGKKGERSVILTTAVPYLKQWLNVHPAPEQPDAPLWSKLSAPEDISYQMKLKILKKHARKAGITHTDVTFTQMRKSSASYLASDGVNQAHIEDHHGWDRGSKVASRYVAVFGDANDRAIAQAHGVDVEEDESDPIAPVKCHRCGKETPRDEPTCVWCHQALDAAAVEELEEDQRETRTELLRIARDDPELLDDAERVERFIDLADNNPELLREAREFASAGES</sequence>
<evidence type="ECO:0000259" key="3">
    <source>
        <dbReference type="PROSITE" id="PS51898"/>
    </source>
</evidence>
<dbReference type="GO" id="GO:0003677">
    <property type="term" value="F:DNA binding"/>
    <property type="evidence" value="ECO:0007669"/>
    <property type="project" value="InterPro"/>
</dbReference>
<dbReference type="PROSITE" id="PS51898">
    <property type="entry name" value="TYR_RECOMBINASE"/>
    <property type="match status" value="1"/>
</dbReference>
<dbReference type="CDD" id="cd00397">
    <property type="entry name" value="DNA_BRE_C"/>
    <property type="match status" value="1"/>
</dbReference>
<protein>
    <submittedName>
        <fullName evidence="4">Tyrosine-type recombinase/integrase</fullName>
    </submittedName>
</protein>
<dbReference type="PANTHER" id="PTHR30349">
    <property type="entry name" value="PHAGE INTEGRASE-RELATED"/>
    <property type="match status" value="1"/>
</dbReference>
<evidence type="ECO:0000256" key="2">
    <source>
        <dbReference type="SAM" id="MobiDB-lite"/>
    </source>
</evidence>
<feature type="compositionally biased region" description="Polar residues" evidence="2">
    <location>
        <begin position="1"/>
        <end position="13"/>
    </location>
</feature>
<dbReference type="InterPro" id="IPR011010">
    <property type="entry name" value="DNA_brk_join_enz"/>
</dbReference>
<evidence type="ECO:0000313" key="4">
    <source>
        <dbReference type="EMBL" id="NLV10257.1"/>
    </source>
</evidence>
<dbReference type="PANTHER" id="PTHR30349:SF87">
    <property type="entry name" value="TRANSPOSASE A"/>
    <property type="match status" value="1"/>
</dbReference>
<dbReference type="Pfam" id="PF00589">
    <property type="entry name" value="Phage_integrase"/>
    <property type="match status" value="1"/>
</dbReference>
<dbReference type="AlphaFoldDB" id="A0A847UDE9"/>
<dbReference type="Gene3D" id="1.10.443.10">
    <property type="entry name" value="Intergrase catalytic core"/>
    <property type="match status" value="1"/>
</dbReference>
<evidence type="ECO:0000256" key="1">
    <source>
        <dbReference type="ARBA" id="ARBA00023172"/>
    </source>
</evidence>
<dbReference type="EMBL" id="WOYG01000001">
    <property type="protein sequence ID" value="NLV10257.1"/>
    <property type="molecule type" value="Genomic_DNA"/>
</dbReference>
<dbReference type="GO" id="GO:0015074">
    <property type="term" value="P:DNA integration"/>
    <property type="evidence" value="ECO:0007669"/>
    <property type="project" value="InterPro"/>
</dbReference>
<keyword evidence="1" id="KW-0233">DNA recombination</keyword>
<dbReference type="Proteomes" id="UP000608662">
    <property type="component" value="Unassembled WGS sequence"/>
</dbReference>
<accession>A0A847UDE9</accession>
<proteinExistence type="predicted"/>
<dbReference type="InterPro" id="IPR050090">
    <property type="entry name" value="Tyrosine_recombinase_XerCD"/>
</dbReference>
<name>A0A847UDE9_9EURY</name>
<feature type="region of interest" description="Disordered" evidence="2">
    <location>
        <begin position="1"/>
        <end position="23"/>
    </location>
</feature>
<dbReference type="OrthoDB" id="144892at2157"/>
<organism evidence="4 5">
    <name type="scientific">Halomicrobium mukohataei</name>
    <dbReference type="NCBI Taxonomy" id="57705"/>
    <lineage>
        <taxon>Archaea</taxon>
        <taxon>Methanobacteriati</taxon>
        <taxon>Methanobacteriota</taxon>
        <taxon>Stenosarchaea group</taxon>
        <taxon>Halobacteria</taxon>
        <taxon>Halobacteriales</taxon>
        <taxon>Haloarculaceae</taxon>
        <taxon>Halomicrobium</taxon>
    </lineage>
</organism>
<dbReference type="GO" id="GO:0006310">
    <property type="term" value="P:DNA recombination"/>
    <property type="evidence" value="ECO:0007669"/>
    <property type="project" value="UniProtKB-KW"/>
</dbReference>
<feature type="domain" description="Tyr recombinase" evidence="3">
    <location>
        <begin position="132"/>
        <end position="312"/>
    </location>
</feature>
<dbReference type="RefSeq" id="WP_170093979.1">
    <property type="nucleotide sequence ID" value="NZ_WOYG01000001.1"/>
</dbReference>
<dbReference type="InterPro" id="IPR013762">
    <property type="entry name" value="Integrase-like_cat_sf"/>
</dbReference>
<comment type="caution">
    <text evidence="4">The sequence shown here is derived from an EMBL/GenBank/DDBJ whole genome shotgun (WGS) entry which is preliminary data.</text>
</comment>
<dbReference type="InterPro" id="IPR002104">
    <property type="entry name" value="Integrase_catalytic"/>
</dbReference>
<reference evidence="4" key="1">
    <citation type="submission" date="2019-12" db="EMBL/GenBank/DDBJ databases">
        <title>Whole-genome sequence of Halomicrobium mukohataei pws1.</title>
        <authorList>
            <person name="Verma D.K."/>
            <person name="Gopal K."/>
            <person name="Prasad E.S."/>
        </authorList>
    </citation>
    <scope>NUCLEOTIDE SEQUENCE</scope>
    <source>
        <strain evidence="4">Pws1</strain>
    </source>
</reference>
<gene>
    <name evidence="4" type="ORF">GOC74_09980</name>
</gene>
<dbReference type="SUPFAM" id="SSF56349">
    <property type="entry name" value="DNA breaking-rejoining enzymes"/>
    <property type="match status" value="1"/>
</dbReference>
<evidence type="ECO:0000313" key="5">
    <source>
        <dbReference type="Proteomes" id="UP000608662"/>
    </source>
</evidence>